<comment type="caution">
    <text evidence="8">The sequence shown here is derived from an EMBL/GenBank/DDBJ whole genome shotgun (WGS) entry which is preliminary data.</text>
</comment>
<keyword evidence="4 7" id="KW-0573">Peptidoglycan synthesis</keyword>
<dbReference type="RefSeq" id="WP_025081270.1">
    <property type="nucleotide sequence ID" value="NZ_AZGI01000017.1"/>
</dbReference>
<proteinExistence type="inferred from homology"/>
<dbReference type="GO" id="GO:0071555">
    <property type="term" value="P:cell wall organization"/>
    <property type="evidence" value="ECO:0007669"/>
    <property type="project" value="UniProtKB-KW"/>
</dbReference>
<feature type="binding site" evidence="7">
    <location>
        <begin position="10"/>
        <end position="11"/>
    </location>
    <ligand>
        <name>substrate</name>
    </ligand>
</feature>
<keyword evidence="5 7" id="KW-0413">Isomerase</keyword>
<dbReference type="Gene3D" id="3.40.50.1860">
    <property type="match status" value="2"/>
</dbReference>
<evidence type="ECO:0000256" key="7">
    <source>
        <dbReference type="HAMAP-Rule" id="MF_00258"/>
    </source>
</evidence>
<dbReference type="Pfam" id="PF01177">
    <property type="entry name" value="Asp_Glu_race"/>
    <property type="match status" value="1"/>
</dbReference>
<dbReference type="GO" id="GO:0009252">
    <property type="term" value="P:peptidoglycan biosynthetic process"/>
    <property type="evidence" value="ECO:0007669"/>
    <property type="project" value="UniProtKB-UniRule"/>
</dbReference>
<reference evidence="8 9" key="1">
    <citation type="journal article" date="2015" name="Genome Announc.">
        <title>Expanding the biotechnology potential of lactobacilli through comparative genomics of 213 strains and associated genera.</title>
        <authorList>
            <person name="Sun Z."/>
            <person name="Harris H.M."/>
            <person name="McCann A."/>
            <person name="Guo C."/>
            <person name="Argimon S."/>
            <person name="Zhang W."/>
            <person name="Yang X."/>
            <person name="Jeffery I.B."/>
            <person name="Cooney J.C."/>
            <person name="Kagawa T.F."/>
            <person name="Liu W."/>
            <person name="Song Y."/>
            <person name="Salvetti E."/>
            <person name="Wrobel A."/>
            <person name="Rasinkangas P."/>
            <person name="Parkhill J."/>
            <person name="Rea M.C."/>
            <person name="O'Sullivan O."/>
            <person name="Ritari J."/>
            <person name="Douillard F.P."/>
            <person name="Paul Ross R."/>
            <person name="Yang R."/>
            <person name="Briner A.E."/>
            <person name="Felis G.E."/>
            <person name="de Vos W.M."/>
            <person name="Barrangou R."/>
            <person name="Klaenhammer T.R."/>
            <person name="Caufield P.W."/>
            <person name="Cui Y."/>
            <person name="Zhang H."/>
            <person name="O'Toole P.W."/>
        </authorList>
    </citation>
    <scope>NUCLEOTIDE SEQUENCE [LARGE SCALE GENOMIC DNA]</scope>
    <source>
        <strain evidence="8 9">DSM 5661</strain>
    </source>
</reference>
<comment type="similarity">
    <text evidence="7">Belongs to the aspartate/glutamate racemases family.</text>
</comment>
<feature type="binding site" evidence="7">
    <location>
        <begin position="74"/>
        <end position="75"/>
    </location>
    <ligand>
        <name>substrate</name>
    </ligand>
</feature>
<evidence type="ECO:0000256" key="2">
    <source>
        <dbReference type="ARBA" id="ARBA00013090"/>
    </source>
</evidence>
<evidence type="ECO:0000256" key="1">
    <source>
        <dbReference type="ARBA" id="ARBA00001602"/>
    </source>
</evidence>
<dbReference type="OrthoDB" id="9801055at2"/>
<dbReference type="UniPathway" id="UPA00219"/>
<dbReference type="GO" id="GO:0008881">
    <property type="term" value="F:glutamate racemase activity"/>
    <property type="evidence" value="ECO:0007669"/>
    <property type="project" value="UniProtKB-UniRule"/>
</dbReference>
<dbReference type="PATRIC" id="fig|1423754.3.peg.661"/>
<comment type="function">
    <text evidence="7">Provides the (R)-glutamate required for cell wall biosynthesis.</text>
</comment>
<dbReference type="InterPro" id="IPR004391">
    <property type="entry name" value="Glu_race"/>
</dbReference>
<accession>A0A0R1YDV9</accession>
<dbReference type="GO" id="GO:0008360">
    <property type="term" value="P:regulation of cell shape"/>
    <property type="evidence" value="ECO:0007669"/>
    <property type="project" value="UniProtKB-KW"/>
</dbReference>
<dbReference type="HAMAP" id="MF_00258">
    <property type="entry name" value="Glu_racemase"/>
    <property type="match status" value="1"/>
</dbReference>
<keyword evidence="9" id="KW-1185">Reference proteome</keyword>
<dbReference type="InterPro" id="IPR001920">
    <property type="entry name" value="Asp/Glu_race"/>
</dbReference>
<evidence type="ECO:0000313" key="8">
    <source>
        <dbReference type="EMBL" id="KRM40431.1"/>
    </source>
</evidence>
<dbReference type="STRING" id="1423754.FC39_GL000641"/>
<protein>
    <recommendedName>
        <fullName evidence="2 7">Glutamate racemase</fullName>
        <ecNumber evidence="2 7">5.1.1.3</ecNumber>
    </recommendedName>
</protein>
<evidence type="ECO:0000256" key="6">
    <source>
        <dbReference type="ARBA" id="ARBA00023316"/>
    </source>
</evidence>
<comment type="catalytic activity">
    <reaction evidence="1 7">
        <text>L-glutamate = D-glutamate</text>
        <dbReference type="Rhea" id="RHEA:12813"/>
        <dbReference type="ChEBI" id="CHEBI:29985"/>
        <dbReference type="ChEBI" id="CHEBI:29986"/>
        <dbReference type="EC" id="5.1.1.3"/>
    </reaction>
</comment>
<feature type="active site" description="Proton donor/acceptor" evidence="7">
    <location>
        <position position="183"/>
    </location>
</feature>
<dbReference type="InterPro" id="IPR015942">
    <property type="entry name" value="Asp/Glu/hydantoin_racemase"/>
</dbReference>
<dbReference type="NCBIfam" id="TIGR00067">
    <property type="entry name" value="glut_race"/>
    <property type="match status" value="1"/>
</dbReference>
<dbReference type="AlphaFoldDB" id="A0A0R1YDV9"/>
<dbReference type="eggNOG" id="COG0796">
    <property type="taxonomic scope" value="Bacteria"/>
</dbReference>
<keyword evidence="6 7" id="KW-0961">Cell wall biogenesis/degradation</keyword>
<sequence>MDNRPIGLLDSGDGGFSVVKKVIKKLPGESTIFIGDNAHMPYGDKSKDEVIELTRRSVNFLLSKNVKLIIFACNTATAVAMPTIQKEIDQQIIGVIQSGSLAAARTTENKKVAVAATPVTIATHAYKKEIQYRDPNIEVTELAAPKLAPLVEAMEDYDTNLKVVKESLEPLKGKEFDTFVLGCTHYPLIQKEFEALLPDNVEIVDPADQVAQYTYNVMRRDDLFAIPDSVPKHEYYTTGNVESFEKMGRSFLGDESLTAKHVDTENM</sequence>
<evidence type="ECO:0000256" key="4">
    <source>
        <dbReference type="ARBA" id="ARBA00022984"/>
    </source>
</evidence>
<dbReference type="PANTHER" id="PTHR21198:SF2">
    <property type="entry name" value="GLUTAMATE RACEMASE"/>
    <property type="match status" value="1"/>
</dbReference>
<organism evidence="8 9">
    <name type="scientific">Lactobacillus hamsteri DSM 5661 = JCM 6256</name>
    <dbReference type="NCBI Taxonomy" id="1423754"/>
    <lineage>
        <taxon>Bacteria</taxon>
        <taxon>Bacillati</taxon>
        <taxon>Bacillota</taxon>
        <taxon>Bacilli</taxon>
        <taxon>Lactobacillales</taxon>
        <taxon>Lactobacillaceae</taxon>
        <taxon>Lactobacillus</taxon>
    </lineage>
</organism>
<dbReference type="PANTHER" id="PTHR21198">
    <property type="entry name" value="GLUTAMATE RACEMASE"/>
    <property type="match status" value="1"/>
</dbReference>
<evidence type="ECO:0000256" key="5">
    <source>
        <dbReference type="ARBA" id="ARBA00023235"/>
    </source>
</evidence>
<dbReference type="EC" id="5.1.1.3" evidence="2 7"/>
<gene>
    <name evidence="7" type="primary">murI</name>
    <name evidence="8" type="ORF">FC39_GL000641</name>
</gene>
<dbReference type="FunFam" id="3.40.50.1860:FF:000001">
    <property type="entry name" value="Glutamate racemase"/>
    <property type="match status" value="1"/>
</dbReference>
<dbReference type="EMBL" id="AZGI01000017">
    <property type="protein sequence ID" value="KRM40431.1"/>
    <property type="molecule type" value="Genomic_DNA"/>
</dbReference>
<feature type="binding site" evidence="7">
    <location>
        <begin position="184"/>
        <end position="185"/>
    </location>
    <ligand>
        <name>substrate</name>
    </ligand>
</feature>
<keyword evidence="3 7" id="KW-0133">Cell shape</keyword>
<evidence type="ECO:0000313" key="9">
    <source>
        <dbReference type="Proteomes" id="UP000051223"/>
    </source>
</evidence>
<evidence type="ECO:0000256" key="3">
    <source>
        <dbReference type="ARBA" id="ARBA00022960"/>
    </source>
</evidence>
<feature type="binding site" evidence="7">
    <location>
        <begin position="42"/>
        <end position="43"/>
    </location>
    <ligand>
        <name>substrate</name>
    </ligand>
</feature>
<feature type="active site" description="Proton donor/acceptor" evidence="7">
    <location>
        <position position="73"/>
    </location>
</feature>
<dbReference type="SUPFAM" id="SSF53681">
    <property type="entry name" value="Aspartate/glutamate racemase"/>
    <property type="match status" value="2"/>
</dbReference>
<dbReference type="Proteomes" id="UP000051223">
    <property type="component" value="Unassembled WGS sequence"/>
</dbReference>
<name>A0A0R1YDV9_9LACO</name>
<comment type="pathway">
    <text evidence="7">Cell wall biogenesis; peptidoglycan biosynthesis.</text>
</comment>